<dbReference type="SMART" id="SM00490">
    <property type="entry name" value="HELICc"/>
    <property type="match status" value="1"/>
</dbReference>
<dbReference type="InterPro" id="IPR027417">
    <property type="entry name" value="P-loop_NTPase"/>
</dbReference>
<dbReference type="SMART" id="SM00487">
    <property type="entry name" value="DEXDc"/>
    <property type="match status" value="1"/>
</dbReference>
<sequence>MKRRVESPEWTQQFVQLNLIFRSVCTLCTLFSNRTRSAKVITKAVDNELKTEWSPGRLDYLAQIKALLPEDVLYDYALDPEDPDGTADELLSFELLDYTKSSKLARTVAARKKLIHRRCDKFEKVINAFLSDGGDYELLQDLADEICKDVFRERTPDPPSGPSSDILLPANEHLGAVIEQFRERAVKDGVFELAPRVATYAEMEQILSQRLQVALSQSKGITKLYSHQAQALTALMQDNKSVIVSTSTSSGKSLIYQAPVLETLINNPASTAFCIFPTKALAQDQKRSFNELLYACFEDQQPIAETYDGDTPAEDRERIRNSSSIIFTNPDMLHANILPSHASWRQFLVNLKFVLVDELHVYGGGFGAHVAYVIRRLVRLCEFLGNNSLRFISCSATIRDPVSQMRTMFNLDDDQVKLVDEDGSPLGKKNVLVIRPPPLNPIDPNGGMQHPVSVTADMLIELMSKGVRTIAFCKVRRSCELLIRAVKERLKADDERYHLANKVTSYRGGYMAEDRRKIESGLFNGNLLAIVATNALELGIDIGSLDAVLVMGFPFSISSLRQQFGRAGRSHQESLAVFIGGGDPIDQHFTAHPKLLFDAPDVEVPIDIDNVLIAQAHVQCAAFELPIIPSRDEKYFDLQGQILNKLTPIDDGDAYTCDDRLMPWPPKNVNIRGANEDEFAVVDTTNDRNLVIETIEASRTSFTLYEGGIFLHKGLPYLVRYFDPDNKLAKVTRVHVDWITRQRDFTDVDPGRRIASRRFEHFVAEHGTFKVTTTVFGFFKLDRRNRIIGSDLVDNPPYVRHTKGFWIDLPKDLYDTIKSKKLSAAAAIHATEHAIMNMMGILVQNAQYIGTECKAPEKEFAKTLTSRLRPARLVFYDRGGANWGGGAKAAFEYCRDIIATARERVETCPCATGCPECVASEYCSEKSLVISKWGALVILNYFCGQDSSSVPDGPEPNLDGLIVHETVVPVF</sequence>
<feature type="domain" description="Helicase C-terminal" evidence="4">
    <location>
        <begin position="454"/>
        <end position="612"/>
    </location>
</feature>
<dbReference type="GO" id="GO:0005634">
    <property type="term" value="C:nucleus"/>
    <property type="evidence" value="ECO:0007669"/>
    <property type="project" value="TreeGrafter"/>
</dbReference>
<dbReference type="InterPro" id="IPR018973">
    <property type="entry name" value="MZB"/>
</dbReference>
<reference evidence="5" key="1">
    <citation type="submission" date="2014-02" db="EMBL/GenBank/DDBJ databases">
        <authorList>
            <person name="Genoscope - CEA"/>
        </authorList>
    </citation>
    <scope>NUCLEOTIDE SEQUENCE</scope>
    <source>
        <strain evidence="5">LS3</strain>
    </source>
</reference>
<dbReference type="GO" id="GO:0006289">
    <property type="term" value="P:nucleotide-excision repair"/>
    <property type="evidence" value="ECO:0007669"/>
    <property type="project" value="TreeGrafter"/>
</dbReference>
<dbReference type="InterPro" id="IPR001650">
    <property type="entry name" value="Helicase_C-like"/>
</dbReference>
<feature type="domain" description="Helicase ATP-binding" evidence="3">
    <location>
        <begin position="233"/>
        <end position="416"/>
    </location>
</feature>
<dbReference type="SUPFAM" id="SSF52540">
    <property type="entry name" value="P-loop containing nucleoside triphosphate hydrolases"/>
    <property type="match status" value="1"/>
</dbReference>
<dbReference type="CDD" id="cd18797">
    <property type="entry name" value="SF2_C_Hrq"/>
    <property type="match status" value="1"/>
</dbReference>
<dbReference type="AlphaFoldDB" id="A0A060T2W8"/>
<evidence type="ECO:0000259" key="3">
    <source>
        <dbReference type="PROSITE" id="PS51192"/>
    </source>
</evidence>
<dbReference type="GO" id="GO:0005524">
    <property type="term" value="F:ATP binding"/>
    <property type="evidence" value="ECO:0007669"/>
    <property type="project" value="UniProtKB-KW"/>
</dbReference>
<dbReference type="PhylomeDB" id="A0A060T2W8"/>
<keyword evidence="2" id="KW-0067">ATP-binding</keyword>
<dbReference type="CDD" id="cd17923">
    <property type="entry name" value="DEXHc_Hrq1-like"/>
    <property type="match status" value="1"/>
</dbReference>
<dbReference type="Pfam" id="PF22982">
    <property type="entry name" value="WHD_HRQ1"/>
    <property type="match status" value="1"/>
</dbReference>
<dbReference type="PROSITE" id="PS51194">
    <property type="entry name" value="HELICASE_CTER"/>
    <property type="match status" value="1"/>
</dbReference>
<dbReference type="PROSITE" id="PS51192">
    <property type="entry name" value="HELICASE_ATP_BIND_1"/>
    <property type="match status" value="1"/>
</dbReference>
<dbReference type="Gene3D" id="3.40.50.300">
    <property type="entry name" value="P-loop containing nucleotide triphosphate hydrolases"/>
    <property type="match status" value="2"/>
</dbReference>
<evidence type="ECO:0000259" key="4">
    <source>
        <dbReference type="PROSITE" id="PS51194"/>
    </source>
</evidence>
<evidence type="ECO:0000256" key="2">
    <source>
        <dbReference type="ARBA" id="ARBA00022840"/>
    </source>
</evidence>
<name>A0A060T2W8_BLAAD</name>
<organism evidence="5">
    <name type="scientific">Blastobotrys adeninivorans</name>
    <name type="common">Yeast</name>
    <name type="synonym">Arxula adeninivorans</name>
    <dbReference type="NCBI Taxonomy" id="409370"/>
    <lineage>
        <taxon>Eukaryota</taxon>
        <taxon>Fungi</taxon>
        <taxon>Dikarya</taxon>
        <taxon>Ascomycota</taxon>
        <taxon>Saccharomycotina</taxon>
        <taxon>Dipodascomycetes</taxon>
        <taxon>Dipodascales</taxon>
        <taxon>Trichomonascaceae</taxon>
        <taxon>Blastobotrys</taxon>
    </lineage>
</organism>
<protein>
    <submittedName>
        <fullName evidence="5">ARAD1C32142p</fullName>
    </submittedName>
</protein>
<dbReference type="Pfam" id="PF09369">
    <property type="entry name" value="MZB"/>
    <property type="match status" value="1"/>
</dbReference>
<dbReference type="Pfam" id="PF00270">
    <property type="entry name" value="DEAD"/>
    <property type="match status" value="1"/>
</dbReference>
<dbReference type="PANTHER" id="PTHR47957">
    <property type="entry name" value="ATP-DEPENDENT HELICASE HRQ1"/>
    <property type="match status" value="1"/>
</dbReference>
<dbReference type="EMBL" id="HG937693">
    <property type="protein sequence ID" value="CDP35298.1"/>
    <property type="molecule type" value="Genomic_DNA"/>
</dbReference>
<gene>
    <name evidence="5" type="ORF">GNLVRS02_ARAD1C32142g</name>
</gene>
<keyword evidence="1" id="KW-0547">Nucleotide-binding</keyword>
<accession>A0A060T2W8</accession>
<dbReference type="Pfam" id="PF00271">
    <property type="entry name" value="Helicase_C"/>
    <property type="match status" value="1"/>
</dbReference>
<evidence type="ECO:0000256" key="1">
    <source>
        <dbReference type="ARBA" id="ARBA00022741"/>
    </source>
</evidence>
<dbReference type="InterPro" id="IPR014001">
    <property type="entry name" value="Helicase_ATP-bd"/>
</dbReference>
<dbReference type="PANTHER" id="PTHR47957:SF3">
    <property type="entry name" value="ATP-DEPENDENT HELICASE HRQ1"/>
    <property type="match status" value="1"/>
</dbReference>
<dbReference type="InterPro" id="IPR011545">
    <property type="entry name" value="DEAD/DEAH_box_helicase_dom"/>
</dbReference>
<reference evidence="5" key="2">
    <citation type="submission" date="2014-06" db="EMBL/GenBank/DDBJ databases">
        <title>The complete genome of Blastobotrys (Arxula) adeninivorans LS3 - a yeast of biotechnological interest.</title>
        <authorList>
            <person name="Kunze G."/>
            <person name="Gaillardin C."/>
            <person name="Czernicka M."/>
            <person name="Durrens P."/>
            <person name="Martin T."/>
            <person name="Boer E."/>
            <person name="Gabaldon T."/>
            <person name="Cruz J."/>
            <person name="Talla E."/>
            <person name="Marck C."/>
            <person name="Goffeau A."/>
            <person name="Barbe V."/>
            <person name="Baret P."/>
            <person name="Baronian K."/>
            <person name="Beier S."/>
            <person name="Bleykasten C."/>
            <person name="Bode R."/>
            <person name="Casaregola S."/>
            <person name="Despons L."/>
            <person name="Fairhead C."/>
            <person name="Giersberg M."/>
            <person name="Gierski P."/>
            <person name="Hahnel U."/>
            <person name="Hartmann A."/>
            <person name="Jankowska D."/>
            <person name="Jubin C."/>
            <person name="Jung P."/>
            <person name="Lafontaine I."/>
            <person name="Leh-Louis V."/>
            <person name="Lemaire M."/>
            <person name="Marcet-Houben M."/>
            <person name="Mascher M."/>
            <person name="Morel G."/>
            <person name="Richard G.-F."/>
            <person name="Riechen J."/>
            <person name="Sacerdot C."/>
            <person name="Sarkar A."/>
            <person name="Savel G."/>
            <person name="Schacherer J."/>
            <person name="Sherman D."/>
            <person name="Straub M.-L."/>
            <person name="Stein N."/>
            <person name="Thierry A."/>
            <person name="Trautwein-Schult A."/>
            <person name="Westhof E."/>
            <person name="Worch S."/>
            <person name="Dujon B."/>
            <person name="Souciet J.-L."/>
            <person name="Wincker P."/>
            <person name="Scholz U."/>
            <person name="Neuveglise N."/>
        </authorList>
    </citation>
    <scope>NUCLEOTIDE SEQUENCE</scope>
    <source>
        <strain evidence="5">LS3</strain>
    </source>
</reference>
<dbReference type="GO" id="GO:0003676">
    <property type="term" value="F:nucleic acid binding"/>
    <property type="evidence" value="ECO:0007669"/>
    <property type="project" value="InterPro"/>
</dbReference>
<dbReference type="GO" id="GO:0036297">
    <property type="term" value="P:interstrand cross-link repair"/>
    <property type="evidence" value="ECO:0007669"/>
    <property type="project" value="TreeGrafter"/>
</dbReference>
<proteinExistence type="predicted"/>
<dbReference type="GO" id="GO:0043138">
    <property type="term" value="F:3'-5' DNA helicase activity"/>
    <property type="evidence" value="ECO:0007669"/>
    <property type="project" value="TreeGrafter"/>
</dbReference>
<evidence type="ECO:0000313" key="5">
    <source>
        <dbReference type="EMBL" id="CDP35298.1"/>
    </source>
</evidence>
<dbReference type="InterPro" id="IPR055227">
    <property type="entry name" value="HRQ1_WHD"/>
</dbReference>